<gene>
    <name evidence="5" type="ORF">LPBF_04415</name>
</gene>
<dbReference type="InterPro" id="IPR036942">
    <property type="entry name" value="Beta-barrel_TonB_sf"/>
</dbReference>
<evidence type="ECO:0000256" key="2">
    <source>
        <dbReference type="ARBA" id="ARBA00023136"/>
    </source>
</evidence>
<proteinExistence type="predicted"/>
<protein>
    <submittedName>
        <fullName evidence="5">TonB-dependent receptor</fullName>
    </submittedName>
</protein>
<keyword evidence="4" id="KW-0732">Signal</keyword>
<sequence>MKQSLFKLFFIFCASTLYSQTPTGLTGKVLDAKTQQPLSHVVVTIPNTNKTQLTSATGTFNFSALTTGKQLVLFRSQGYKEALYPVVILPDQIVDLGSVVLEHEDFTDLQTTVIQLFDADLTEEDSGSETISGILQSSKDNFQRAAAFNWGQARFKVRGLPTEYATISINSIPMNKLYDGRPQWSNWGGLNDALRNQEFTLGTEPSDHNFGNLLGTQEINTRASSYRAGTKVTLSGTNTNYSWRAMTTHASGTSRKGWSYVISAGKRHTQEGYFEGTTYNATSVLIGLEKQINTQHSIHFTGIYTPNTRGKNSPNTDEVVALTSPKYNAYWGYQNGQKRNSRVKTVQEPIWMLQHLFKINAHTNLNSSIMYQSGKIGNSKIDYQNGNSPDPTYFRKLPSYFSALYAPDSGQYSGDFTPDHANAQKNKQAFLAQPQLDWAALYRANQIPVTDSKGTIIQYQPAKSHYVLYEDRTDDQLFVANVGINSQISGPVSVQAAVTVNKLQSHNYQKLIDLLGGTYFEDIDPFYKGSQAQSDLNNPNRRVGLGDSYGYNYTFLASTFAAFTQFKFTYNTIDFYLAQTFSTTQYQREGKYKNGIYPNTSLGKSSLVSFDNFGFKGGITYKISGKQWLYCNAAQLTKAPSLRNTFANSRLNNATVEGLESETSSSLDLNYVFRAPKFKARLTAYYIARKGASRTSFFYAEGIFDNGAGDTNTNAFVSQNLTHINTKNTGLELSLEQQLSSTIQITLAAAYGNYIYDNNPNLIVNNDALATPENPKPTFDFGKAALKNYKQPGMPQEAYSLGIAYRDPKYWWIAPNLNYLRASYVDFSAITRTNSFNINPASGFPFPEATLARAKELLQQERFPDLLMLNLIGGKSWRINRKYLGLFVSVQNVLDKIYKSGGYEQARNGNFRQLDQDVSSGTPTFGNKYYYGYGRTFFVNLSFSF</sequence>
<dbReference type="SUPFAM" id="SSF56935">
    <property type="entry name" value="Porins"/>
    <property type="match status" value="1"/>
</dbReference>
<keyword evidence="2" id="KW-0472">Membrane</keyword>
<evidence type="ECO:0000256" key="3">
    <source>
        <dbReference type="ARBA" id="ARBA00023237"/>
    </source>
</evidence>
<reference evidence="5 6" key="1">
    <citation type="submission" date="2016-03" db="EMBL/GenBank/DDBJ databases">
        <authorList>
            <person name="Ploux O."/>
        </authorList>
    </citation>
    <scope>NUCLEOTIDE SEQUENCE [LARGE SCALE GENOMIC DNA]</scope>
    <source>
        <strain evidence="5 6">LPB0076</strain>
    </source>
</reference>
<feature type="signal peptide" evidence="4">
    <location>
        <begin position="1"/>
        <end position="19"/>
    </location>
</feature>
<keyword evidence="5" id="KW-0675">Receptor</keyword>
<comment type="subcellular location">
    <subcellularLocation>
        <location evidence="1">Cell outer membrane</location>
    </subcellularLocation>
</comment>
<comment type="caution">
    <text evidence="5">The sequence shown here is derived from an EMBL/GenBank/DDBJ whole genome shotgun (WGS) entry which is preliminary data.</text>
</comment>
<dbReference type="EMBL" id="LVEP01000017">
    <property type="protein sequence ID" value="OCB77249.1"/>
    <property type="molecule type" value="Genomic_DNA"/>
</dbReference>
<dbReference type="GO" id="GO:0009279">
    <property type="term" value="C:cell outer membrane"/>
    <property type="evidence" value="ECO:0007669"/>
    <property type="project" value="UniProtKB-SubCell"/>
</dbReference>
<evidence type="ECO:0000256" key="1">
    <source>
        <dbReference type="ARBA" id="ARBA00004442"/>
    </source>
</evidence>
<keyword evidence="3" id="KW-0998">Cell outer membrane</keyword>
<accession>A0A1B9E5Q0</accession>
<keyword evidence="6" id="KW-1185">Reference proteome</keyword>
<evidence type="ECO:0000256" key="4">
    <source>
        <dbReference type="SAM" id="SignalP"/>
    </source>
</evidence>
<dbReference type="Pfam" id="PF13715">
    <property type="entry name" value="CarbopepD_reg_2"/>
    <property type="match status" value="1"/>
</dbReference>
<evidence type="ECO:0000313" key="6">
    <source>
        <dbReference type="Proteomes" id="UP000093510"/>
    </source>
</evidence>
<dbReference type="Proteomes" id="UP000093510">
    <property type="component" value="Unassembled WGS sequence"/>
</dbReference>
<dbReference type="AlphaFoldDB" id="A0A1B9E5Q0"/>
<dbReference type="OrthoDB" id="1453181at2"/>
<name>A0A1B9E5Q0_9FLAO</name>
<dbReference type="Gene3D" id="2.40.170.20">
    <property type="entry name" value="TonB-dependent receptor, beta-barrel domain"/>
    <property type="match status" value="1"/>
</dbReference>
<dbReference type="InterPro" id="IPR008969">
    <property type="entry name" value="CarboxyPept-like_regulatory"/>
</dbReference>
<dbReference type="SUPFAM" id="SSF49464">
    <property type="entry name" value="Carboxypeptidase regulatory domain-like"/>
    <property type="match status" value="1"/>
</dbReference>
<feature type="chain" id="PRO_5008625373" evidence="4">
    <location>
        <begin position="20"/>
        <end position="945"/>
    </location>
</feature>
<dbReference type="RefSeq" id="WP_066332998.1">
    <property type="nucleotide sequence ID" value="NZ_CP017688.1"/>
</dbReference>
<evidence type="ECO:0000313" key="5">
    <source>
        <dbReference type="EMBL" id="OCB77249.1"/>
    </source>
</evidence>
<dbReference type="Gene3D" id="2.60.40.1120">
    <property type="entry name" value="Carboxypeptidase-like, regulatory domain"/>
    <property type="match status" value="1"/>
</dbReference>
<dbReference type="STRING" id="1763534.GCA_001831475_00723"/>
<organism evidence="5 6">
    <name type="scientific">Flavobacterium crassostreae</name>
    <dbReference type="NCBI Taxonomy" id="1763534"/>
    <lineage>
        <taxon>Bacteria</taxon>
        <taxon>Pseudomonadati</taxon>
        <taxon>Bacteroidota</taxon>
        <taxon>Flavobacteriia</taxon>
        <taxon>Flavobacteriales</taxon>
        <taxon>Flavobacteriaceae</taxon>
        <taxon>Flavobacterium</taxon>
    </lineage>
</organism>